<reference evidence="2" key="1">
    <citation type="submission" date="2024-07" db="EMBL/GenBank/DDBJ databases">
        <authorList>
            <person name="Yu S.T."/>
        </authorList>
    </citation>
    <scope>NUCLEOTIDE SEQUENCE</scope>
    <source>
        <strain evidence="2">R08</strain>
    </source>
</reference>
<accession>A0AB39MR43</accession>
<dbReference type="PROSITE" id="PS51257">
    <property type="entry name" value="PROKAR_LIPOPROTEIN"/>
    <property type="match status" value="1"/>
</dbReference>
<proteinExistence type="predicted"/>
<keyword evidence="1" id="KW-0732">Signal</keyword>
<gene>
    <name evidence="2" type="ORF">AB5J58_48075</name>
</gene>
<protein>
    <recommendedName>
        <fullName evidence="3">Lipoprotein</fullName>
    </recommendedName>
</protein>
<feature type="chain" id="PRO_5044337602" description="Lipoprotein" evidence="1">
    <location>
        <begin position="22"/>
        <end position="160"/>
    </location>
</feature>
<evidence type="ECO:0008006" key="3">
    <source>
        <dbReference type="Google" id="ProtNLM"/>
    </source>
</evidence>
<evidence type="ECO:0000256" key="1">
    <source>
        <dbReference type="SAM" id="SignalP"/>
    </source>
</evidence>
<organism evidence="2">
    <name type="scientific">Streptomyces sp. R08</name>
    <dbReference type="NCBI Taxonomy" id="3238624"/>
    <lineage>
        <taxon>Bacteria</taxon>
        <taxon>Bacillati</taxon>
        <taxon>Actinomycetota</taxon>
        <taxon>Actinomycetes</taxon>
        <taxon>Kitasatosporales</taxon>
        <taxon>Streptomycetaceae</taxon>
        <taxon>Streptomyces</taxon>
    </lineage>
</organism>
<evidence type="ECO:0000313" key="2">
    <source>
        <dbReference type="EMBL" id="XDQ07473.1"/>
    </source>
</evidence>
<sequence length="160" mass="16462">MHRTIPALAAALLLACTVAGCSNDKPDAEPAKHTATAKASAAAKPKKLADTYTAKLDAVSDGSVEHCQSPSSTACSNDIGAIMVVVDDLQTDIDTHGGASKYPKTTQQIAKMRAAQQKYDANGCEGDPLADDPNSDCWGVVGITAGNTILSMTLQTDALS</sequence>
<dbReference type="AlphaFoldDB" id="A0AB39MR43"/>
<name>A0AB39MR43_9ACTN</name>
<feature type="signal peptide" evidence="1">
    <location>
        <begin position="1"/>
        <end position="21"/>
    </location>
</feature>
<dbReference type="EMBL" id="CP163431">
    <property type="protein sequence ID" value="XDQ07473.1"/>
    <property type="molecule type" value="Genomic_DNA"/>
</dbReference>
<dbReference type="RefSeq" id="WP_369192255.1">
    <property type="nucleotide sequence ID" value="NZ_CP163431.1"/>
</dbReference>